<evidence type="ECO:0000313" key="7">
    <source>
        <dbReference type="EMBL" id="KKI98998.1"/>
    </source>
</evidence>
<accession>A0A0M2PWF9</accession>
<keyword evidence="8" id="KW-1185">Reference proteome</keyword>
<protein>
    <submittedName>
        <fullName evidence="7">Fructokinase</fullName>
    </submittedName>
</protein>
<dbReference type="InterPro" id="IPR002173">
    <property type="entry name" value="Carboh/pur_kinase_PfkB_CS"/>
</dbReference>
<dbReference type="STRING" id="317619.GCA_000332315_02007"/>
<dbReference type="AlphaFoldDB" id="A0A0M2PWF9"/>
<feature type="domain" description="Carbohydrate kinase PfkB" evidence="6">
    <location>
        <begin position="5"/>
        <end position="309"/>
    </location>
</feature>
<dbReference type="GO" id="GO:0016301">
    <property type="term" value="F:kinase activity"/>
    <property type="evidence" value="ECO:0007669"/>
    <property type="project" value="UniProtKB-KW"/>
</dbReference>
<dbReference type="InterPro" id="IPR029056">
    <property type="entry name" value="Ribokinase-like"/>
</dbReference>
<dbReference type="CDD" id="cd01167">
    <property type="entry name" value="bac_FRK"/>
    <property type="match status" value="1"/>
</dbReference>
<keyword evidence="3" id="KW-0547">Nucleotide-binding</keyword>
<evidence type="ECO:0000259" key="6">
    <source>
        <dbReference type="Pfam" id="PF00294"/>
    </source>
</evidence>
<dbReference type="InterPro" id="IPR011611">
    <property type="entry name" value="PfkB_dom"/>
</dbReference>
<dbReference type="SUPFAM" id="SSF53613">
    <property type="entry name" value="Ribokinase-like"/>
    <property type="match status" value="1"/>
</dbReference>
<organism evidence="7 8">
    <name type="scientific">Prochlorothrix hollandica PCC 9006 = CALU 1027</name>
    <dbReference type="NCBI Taxonomy" id="317619"/>
    <lineage>
        <taxon>Bacteria</taxon>
        <taxon>Bacillati</taxon>
        <taxon>Cyanobacteriota</taxon>
        <taxon>Cyanophyceae</taxon>
        <taxon>Prochlorotrichales</taxon>
        <taxon>Prochlorotrichaceae</taxon>
        <taxon>Prochlorothrix</taxon>
    </lineage>
</organism>
<reference evidence="7" key="1">
    <citation type="submission" date="2012-04" db="EMBL/GenBank/DDBJ databases">
        <authorList>
            <person name="Borisov I.G."/>
            <person name="Ivanikova N.V."/>
            <person name="Pinevich A.V."/>
        </authorList>
    </citation>
    <scope>NUCLEOTIDE SEQUENCE</scope>
    <source>
        <strain evidence="7">CALU 1027</strain>
    </source>
</reference>
<evidence type="ECO:0000313" key="8">
    <source>
        <dbReference type="Proteomes" id="UP000034681"/>
    </source>
</evidence>
<comment type="caution">
    <text evidence="7">The sequence shown here is derived from an EMBL/GenBank/DDBJ whole genome shotgun (WGS) entry which is preliminary data.</text>
</comment>
<gene>
    <name evidence="7" type="ORF">PROH_14380</name>
</gene>
<dbReference type="EMBL" id="AJTX02000006">
    <property type="protein sequence ID" value="KKI98998.1"/>
    <property type="molecule type" value="Genomic_DNA"/>
</dbReference>
<evidence type="ECO:0000256" key="4">
    <source>
        <dbReference type="ARBA" id="ARBA00022777"/>
    </source>
</evidence>
<dbReference type="Gene3D" id="3.40.1190.20">
    <property type="match status" value="1"/>
</dbReference>
<comment type="similarity">
    <text evidence="1">Belongs to the carbohydrate kinase PfkB family.</text>
</comment>
<dbReference type="Proteomes" id="UP000034681">
    <property type="component" value="Unassembled WGS sequence"/>
</dbReference>
<dbReference type="GO" id="GO:0005524">
    <property type="term" value="F:ATP binding"/>
    <property type="evidence" value="ECO:0007669"/>
    <property type="project" value="UniProtKB-KW"/>
</dbReference>
<dbReference type="RefSeq" id="WP_017712452.1">
    <property type="nucleotide sequence ID" value="NZ_KB235937.1"/>
</dbReference>
<dbReference type="PROSITE" id="PS00584">
    <property type="entry name" value="PFKB_KINASES_2"/>
    <property type="match status" value="1"/>
</dbReference>
<name>A0A0M2PWF9_PROHO</name>
<dbReference type="Pfam" id="PF00294">
    <property type="entry name" value="PfkB"/>
    <property type="match status" value="1"/>
</dbReference>
<evidence type="ECO:0000256" key="3">
    <source>
        <dbReference type="ARBA" id="ARBA00022741"/>
    </source>
</evidence>
<evidence type="ECO:0000256" key="5">
    <source>
        <dbReference type="ARBA" id="ARBA00022840"/>
    </source>
</evidence>
<keyword evidence="2" id="KW-0808">Transferase</keyword>
<dbReference type="eggNOG" id="COG0524">
    <property type="taxonomic scope" value="Bacteria"/>
</dbReference>
<dbReference type="PANTHER" id="PTHR43085:SF1">
    <property type="entry name" value="PSEUDOURIDINE KINASE-RELATED"/>
    <property type="match status" value="1"/>
</dbReference>
<evidence type="ECO:0000256" key="2">
    <source>
        <dbReference type="ARBA" id="ARBA00022679"/>
    </source>
</evidence>
<dbReference type="PANTHER" id="PTHR43085">
    <property type="entry name" value="HEXOKINASE FAMILY MEMBER"/>
    <property type="match status" value="1"/>
</dbReference>
<keyword evidence="4" id="KW-0418">Kinase</keyword>
<proteinExistence type="inferred from homology"/>
<sequence>MANPQVLCCGEILWDRIAHEPVATVAEVQTWSSYPGGAPANVACALAKLDTTAAFLGCVGQDQAGIQLVEVLQKAGVDTRGVQHHPSAPTRQVDVLRNAQGDRRFAGFGDRDTTQFADAFHSLDSLDPDLFKDADFLVVGTLGLATETTGATLRSAYDLAQTHRVAVVLDVNWRPMFWPDPSLAPAQVLALLPQVTVLKVAAEEGDLLFNTRDPQAIAQSVPQLRAVLVTDGDRGCHYWIEGHQGFMPAFAMEVVDTTGAGDGFVAGFVHQLASQGFPSSDDQAAAMVRFASAVGALCTIQPGAIASQPQVAQVAQFLLGEG</sequence>
<dbReference type="InterPro" id="IPR050306">
    <property type="entry name" value="PfkB_Carbo_kinase"/>
</dbReference>
<evidence type="ECO:0000256" key="1">
    <source>
        <dbReference type="ARBA" id="ARBA00010688"/>
    </source>
</evidence>
<keyword evidence="5" id="KW-0067">ATP-binding</keyword>
<dbReference type="OrthoDB" id="9813569at2"/>